<accession>A0A2W5Q772</accession>
<dbReference type="InterPro" id="IPR053521">
    <property type="entry name" value="McjB-like"/>
</dbReference>
<dbReference type="Pfam" id="PF13471">
    <property type="entry name" value="Transglut_core3"/>
    <property type="match status" value="1"/>
</dbReference>
<name>A0A2W5Q772_9SPHN</name>
<reference evidence="2 3" key="1">
    <citation type="submission" date="2017-08" db="EMBL/GenBank/DDBJ databases">
        <title>Infants hospitalized years apart are colonized by the same room-sourced microbial strains.</title>
        <authorList>
            <person name="Brooks B."/>
            <person name="Olm M.R."/>
            <person name="Firek B.A."/>
            <person name="Baker R."/>
            <person name="Thomas B.C."/>
            <person name="Morowitz M.J."/>
            <person name="Banfield J.F."/>
        </authorList>
    </citation>
    <scope>NUCLEOTIDE SEQUENCE [LARGE SCALE GENOMIC DNA]</scope>
    <source>
        <strain evidence="2">S2_005_002_R2_33</strain>
    </source>
</reference>
<dbReference type="NCBIfam" id="NF033537">
    <property type="entry name" value="lasso_biosyn_B2"/>
    <property type="match status" value="1"/>
</dbReference>
<sequence length="222" mass="23977">MPTSLRGGLSFCTLGDRIVFLDLPADRYFGLSHDAEDVFRRALAGLPIPGAERDLLVKARIIVPGDAPLCLAPCAAETAHRSAFDQTRCPSRRRDVAALAWHLLRARASLRLRGLPATAASLVRRKAATTRDREACSESTRHALAAVACAQEACARMFGSHDLCLPYAIAAACRLHATGIPADVVIAVGMPPFRAHAWVQWQGVLVNERLEIAAHYTPIAVL</sequence>
<dbReference type="EMBL" id="QFPX01000037">
    <property type="protein sequence ID" value="PZQ50553.1"/>
    <property type="molecule type" value="Genomic_DNA"/>
</dbReference>
<evidence type="ECO:0000313" key="3">
    <source>
        <dbReference type="Proteomes" id="UP000249082"/>
    </source>
</evidence>
<dbReference type="AlphaFoldDB" id="A0A2W5Q772"/>
<dbReference type="Proteomes" id="UP000249082">
    <property type="component" value="Unassembled WGS sequence"/>
</dbReference>
<organism evidence="2 3">
    <name type="scientific">Novosphingobium pentaromativorans</name>
    <dbReference type="NCBI Taxonomy" id="205844"/>
    <lineage>
        <taxon>Bacteria</taxon>
        <taxon>Pseudomonadati</taxon>
        <taxon>Pseudomonadota</taxon>
        <taxon>Alphaproteobacteria</taxon>
        <taxon>Sphingomonadales</taxon>
        <taxon>Sphingomonadaceae</taxon>
        <taxon>Novosphingobium</taxon>
    </lineage>
</organism>
<feature type="domain" description="Microcin J25-processing protein McjB C-terminal" evidence="1">
    <location>
        <begin position="117"/>
        <end position="220"/>
    </location>
</feature>
<dbReference type="InterPro" id="IPR032708">
    <property type="entry name" value="McjB_C"/>
</dbReference>
<comment type="caution">
    <text evidence="2">The sequence shown here is derived from an EMBL/GenBank/DDBJ whole genome shotgun (WGS) entry which is preliminary data.</text>
</comment>
<evidence type="ECO:0000259" key="1">
    <source>
        <dbReference type="Pfam" id="PF13471"/>
    </source>
</evidence>
<evidence type="ECO:0000313" key="2">
    <source>
        <dbReference type="EMBL" id="PZQ50553.1"/>
    </source>
</evidence>
<protein>
    <submittedName>
        <fullName evidence="2">Lasso peptide biosynthesis B2 protein</fullName>
    </submittedName>
</protein>
<proteinExistence type="predicted"/>
<gene>
    <name evidence="2" type="ORF">DI555_22770</name>
</gene>